<gene>
    <name evidence="3" type="ORF">GCM10007350_26100</name>
</gene>
<dbReference type="PANTHER" id="PTHR46124">
    <property type="entry name" value="D-AMINOACYL-TRNA DEACYLASE"/>
    <property type="match status" value="1"/>
</dbReference>
<dbReference type="Pfam" id="PF01026">
    <property type="entry name" value="TatD_DNase"/>
    <property type="match status" value="1"/>
</dbReference>
<dbReference type="PIRSF" id="PIRSF005902">
    <property type="entry name" value="DNase_TatD"/>
    <property type="match status" value="1"/>
</dbReference>
<dbReference type="PROSITE" id="PS01137">
    <property type="entry name" value="TATD_1"/>
    <property type="match status" value="1"/>
</dbReference>
<dbReference type="CDD" id="cd01310">
    <property type="entry name" value="TatD_DNAse"/>
    <property type="match status" value="1"/>
</dbReference>
<keyword evidence="4" id="KW-1185">Reference proteome</keyword>
<dbReference type="EMBL" id="BMYO01000007">
    <property type="protein sequence ID" value="GHD65516.1"/>
    <property type="molecule type" value="Genomic_DNA"/>
</dbReference>
<dbReference type="InterPro" id="IPR018228">
    <property type="entry name" value="DNase_TatD-rel_CS"/>
</dbReference>
<comment type="caution">
    <text evidence="3">The sequence shown here is derived from an EMBL/GenBank/DDBJ whole genome shotgun (WGS) entry which is preliminary data.</text>
</comment>
<evidence type="ECO:0000313" key="4">
    <source>
        <dbReference type="Proteomes" id="UP000604737"/>
    </source>
</evidence>
<evidence type="ECO:0000256" key="2">
    <source>
        <dbReference type="ARBA" id="ARBA00022801"/>
    </source>
</evidence>
<sequence>MLIDSHCHLDAPEFDADRDRVVAAAMAAGVRQLVVPSVSAATFAGTRQMRARYGCAVAYGLHPIYVAEHLDAHLAELADWLRREPAVAVGEIGLDFYVPGLDAARQTALFEAQLRIAREFDLPVIVHIRRSQDQVLKYLRKWRVRGGIAHAFNGSRQQADEFIKLGFKLGFGGAMTYSGSQRIRRLAADLPLDTIVLETDAPDIAPAWLAGPPPGRNAPDQLPRIAAEMAALRGMEAGALLAATAANAEAVLGPLGSVHEAGQPE</sequence>
<reference evidence="4" key="1">
    <citation type="journal article" date="2019" name="Int. J. Syst. Evol. Microbiol.">
        <title>The Global Catalogue of Microorganisms (GCM) 10K type strain sequencing project: providing services to taxonomists for standard genome sequencing and annotation.</title>
        <authorList>
            <consortium name="The Broad Institute Genomics Platform"/>
            <consortium name="The Broad Institute Genome Sequencing Center for Infectious Disease"/>
            <person name="Wu L."/>
            <person name="Ma J."/>
        </authorList>
    </citation>
    <scope>NUCLEOTIDE SEQUENCE [LARGE SCALE GENOMIC DNA]</scope>
    <source>
        <strain evidence="4">KCTC 23701</strain>
    </source>
</reference>
<dbReference type="InterPro" id="IPR032466">
    <property type="entry name" value="Metal_Hydrolase"/>
</dbReference>
<dbReference type="SUPFAM" id="SSF51556">
    <property type="entry name" value="Metallo-dependent hydrolases"/>
    <property type="match status" value="1"/>
</dbReference>
<accession>A0ABQ3H1D3</accession>
<protein>
    <submittedName>
        <fullName evidence="3">TatD related DNase</fullName>
    </submittedName>
</protein>
<keyword evidence="2" id="KW-0378">Hydrolase</keyword>
<comment type="similarity">
    <text evidence="1">Belongs to the metallo-dependent hydrolases superfamily. TatD-type hydrolase family.</text>
</comment>
<dbReference type="PROSITE" id="PS01091">
    <property type="entry name" value="TATD_3"/>
    <property type="match status" value="1"/>
</dbReference>
<proteinExistence type="inferred from homology"/>
<dbReference type="Proteomes" id="UP000604737">
    <property type="component" value="Unassembled WGS sequence"/>
</dbReference>
<dbReference type="InterPro" id="IPR001130">
    <property type="entry name" value="TatD-like"/>
</dbReference>
<organism evidence="3 4">
    <name type="scientific">Jeongeupia chitinilytica</name>
    <dbReference type="NCBI Taxonomy" id="1041641"/>
    <lineage>
        <taxon>Bacteria</taxon>
        <taxon>Pseudomonadati</taxon>
        <taxon>Pseudomonadota</taxon>
        <taxon>Betaproteobacteria</taxon>
        <taxon>Neisseriales</taxon>
        <taxon>Chitinibacteraceae</taxon>
        <taxon>Jeongeupia</taxon>
    </lineage>
</organism>
<evidence type="ECO:0000256" key="1">
    <source>
        <dbReference type="ARBA" id="ARBA00009275"/>
    </source>
</evidence>
<dbReference type="Gene3D" id="3.20.20.140">
    <property type="entry name" value="Metal-dependent hydrolases"/>
    <property type="match status" value="1"/>
</dbReference>
<evidence type="ECO:0000313" key="3">
    <source>
        <dbReference type="EMBL" id="GHD65516.1"/>
    </source>
</evidence>
<name>A0ABQ3H1D3_9NEIS</name>
<dbReference type="PANTHER" id="PTHR46124:SF2">
    <property type="entry name" value="D-AMINOACYL-TRNA DEACYLASE"/>
    <property type="match status" value="1"/>
</dbReference>
<dbReference type="RefSeq" id="WP_189461341.1">
    <property type="nucleotide sequence ID" value="NZ_BMYO01000007.1"/>
</dbReference>